<evidence type="ECO:0000313" key="3">
    <source>
        <dbReference type="Proteomes" id="UP000249829"/>
    </source>
</evidence>
<feature type="compositionally biased region" description="Pro residues" evidence="1">
    <location>
        <begin position="42"/>
        <end position="60"/>
    </location>
</feature>
<protein>
    <recommendedName>
        <fullName evidence="4">F-box domain-containing protein</fullName>
    </recommendedName>
</protein>
<dbReference type="EMBL" id="KZ825154">
    <property type="protein sequence ID" value="PYI17648.1"/>
    <property type="molecule type" value="Genomic_DNA"/>
</dbReference>
<sequence>MAFGSAYRLDQPGEQFLNIYSAPRACITSALRLYRARCQTQQPPPPPPPPPPPRYQPPPSSQPLWNLLSPEIVRLILLSLDMITLDTIRLVNTTIQQQVDSSLFEYSLLRTHAVPTLKVLDLTQCTHHFSIQQLYHEFSHPQCRTCSDFGPYLYLPTLSRACFQCIMNHYRDQVTSFEHVLQIYRLRLADCHHLPVVYPFMNLRDNRPVPPVLLVDVAQAEALHLQHGGGGLPRLPWGGLSSTGPRSRQPSLPQQALPVVAFPYWDPRARVAESGVYCYGCTLFWENGRAQGWGDPHNWADYCAWIARRKASWTEGLAARSGSRICSSTSARVRMWSSGIGWENGRIGSIGRSGGSFVCRFRARARL</sequence>
<dbReference type="OMA" id="CAWIARR"/>
<dbReference type="Proteomes" id="UP000249829">
    <property type="component" value="Unassembled WGS sequence"/>
</dbReference>
<evidence type="ECO:0008006" key="4">
    <source>
        <dbReference type="Google" id="ProtNLM"/>
    </source>
</evidence>
<evidence type="ECO:0000256" key="1">
    <source>
        <dbReference type="SAM" id="MobiDB-lite"/>
    </source>
</evidence>
<dbReference type="SUPFAM" id="SSF101447">
    <property type="entry name" value="Formin homology 2 domain (FH2 domain)"/>
    <property type="match status" value="1"/>
</dbReference>
<name>A0A2V5H1A0_ASPV1</name>
<keyword evidence="3" id="KW-1185">Reference proteome</keyword>
<evidence type="ECO:0000313" key="2">
    <source>
        <dbReference type="EMBL" id="PYI17648.1"/>
    </source>
</evidence>
<dbReference type="STRING" id="1450538.A0A2V5H1A0"/>
<gene>
    <name evidence="2" type="ORF">BO99DRAFT_474900</name>
</gene>
<accession>A0A2V5H1A0</accession>
<organism evidence="2 3">
    <name type="scientific">Aspergillus violaceofuscus (strain CBS 115571)</name>
    <dbReference type="NCBI Taxonomy" id="1450538"/>
    <lineage>
        <taxon>Eukaryota</taxon>
        <taxon>Fungi</taxon>
        <taxon>Dikarya</taxon>
        <taxon>Ascomycota</taxon>
        <taxon>Pezizomycotina</taxon>
        <taxon>Eurotiomycetes</taxon>
        <taxon>Eurotiomycetidae</taxon>
        <taxon>Eurotiales</taxon>
        <taxon>Aspergillaceae</taxon>
        <taxon>Aspergillus</taxon>
    </lineage>
</organism>
<feature type="region of interest" description="Disordered" evidence="1">
    <location>
        <begin position="39"/>
        <end position="60"/>
    </location>
</feature>
<proteinExistence type="predicted"/>
<dbReference type="AlphaFoldDB" id="A0A2V5H1A0"/>
<reference evidence="2 3" key="1">
    <citation type="submission" date="2018-02" db="EMBL/GenBank/DDBJ databases">
        <title>The genomes of Aspergillus section Nigri reveals drivers in fungal speciation.</title>
        <authorList>
            <consortium name="DOE Joint Genome Institute"/>
            <person name="Vesth T.C."/>
            <person name="Nybo J."/>
            <person name="Theobald S."/>
            <person name="Brandl J."/>
            <person name="Frisvad J.C."/>
            <person name="Nielsen K.F."/>
            <person name="Lyhne E.K."/>
            <person name="Kogle M.E."/>
            <person name="Kuo A."/>
            <person name="Riley R."/>
            <person name="Clum A."/>
            <person name="Nolan M."/>
            <person name="Lipzen A."/>
            <person name="Salamov A."/>
            <person name="Henrissat B."/>
            <person name="Wiebenga A."/>
            <person name="De vries R.P."/>
            <person name="Grigoriev I.V."/>
            <person name="Mortensen U.H."/>
            <person name="Andersen M.R."/>
            <person name="Baker S.E."/>
        </authorList>
    </citation>
    <scope>NUCLEOTIDE SEQUENCE [LARGE SCALE GENOMIC DNA]</scope>
    <source>
        <strain evidence="2 3">CBS 115571</strain>
    </source>
</reference>